<gene>
    <name evidence="8" type="ordered locus">PB2503_06907</name>
</gene>
<dbReference type="eggNOG" id="COG0656">
    <property type="taxonomic scope" value="Bacteria"/>
</dbReference>
<evidence type="ECO:0000256" key="3">
    <source>
        <dbReference type="ARBA" id="ARBA00023002"/>
    </source>
</evidence>
<sequence>MLHLTVQDHPIPRLGFGTWQLEGEDARTSTRTAIETGYRHIDGAAIYKNEKKVGEGIKDSGIPRDELFVTTKIWNEDIQKGRHSEAVDESLDRLGLDYVNLILLHWPINDMPIADQVGPLAEIKRSGRAKLIGISNYNQAQFLEAVSASEEPLAAIQCEYHPMLDQDPILKTARGFDMMFTSYSPLGRGEAMSNPAIERLAEQHGKTPAQIILRWHLQQANVAAIPKATSKAHIEQNFDIFDFELSATDMKTIYGLMKPDGRMVDPDWAPDWDTGVAA</sequence>
<evidence type="ECO:0000256" key="1">
    <source>
        <dbReference type="ARBA" id="ARBA00007905"/>
    </source>
</evidence>
<evidence type="ECO:0000256" key="4">
    <source>
        <dbReference type="PIRSR" id="PIRSR000097-1"/>
    </source>
</evidence>
<dbReference type="CDD" id="cd19140">
    <property type="entry name" value="AKR_AKR3F3"/>
    <property type="match status" value="1"/>
</dbReference>
<dbReference type="GO" id="GO:0016616">
    <property type="term" value="F:oxidoreductase activity, acting on the CH-OH group of donors, NAD or NADP as acceptor"/>
    <property type="evidence" value="ECO:0007669"/>
    <property type="project" value="UniProtKB-ARBA"/>
</dbReference>
<dbReference type="PRINTS" id="PR00069">
    <property type="entry name" value="ALDKETRDTASE"/>
</dbReference>
<dbReference type="InterPro" id="IPR018170">
    <property type="entry name" value="Aldo/ket_reductase_CS"/>
</dbReference>
<feature type="domain" description="NADP-dependent oxidoreductase" evidence="7">
    <location>
        <begin position="13"/>
        <end position="254"/>
    </location>
</feature>
<keyword evidence="2" id="KW-0521">NADP</keyword>
<keyword evidence="3" id="KW-0560">Oxidoreductase</keyword>
<feature type="active site" description="Proton donor" evidence="4">
    <location>
        <position position="47"/>
    </location>
</feature>
<evidence type="ECO:0000256" key="5">
    <source>
        <dbReference type="PIRSR" id="PIRSR000097-2"/>
    </source>
</evidence>
<dbReference type="PANTHER" id="PTHR43827:SF3">
    <property type="entry name" value="NADP-DEPENDENT OXIDOREDUCTASE DOMAIN-CONTAINING PROTEIN"/>
    <property type="match status" value="1"/>
</dbReference>
<evidence type="ECO:0000313" key="8">
    <source>
        <dbReference type="EMBL" id="ADM09447.1"/>
    </source>
</evidence>
<dbReference type="PANTHER" id="PTHR43827">
    <property type="entry name" value="2,5-DIKETO-D-GLUCONIC ACID REDUCTASE"/>
    <property type="match status" value="1"/>
</dbReference>
<keyword evidence="9" id="KW-1185">Reference proteome</keyword>
<comment type="similarity">
    <text evidence="1">Belongs to the aldo/keto reductase family.</text>
</comment>
<protein>
    <recommendedName>
        <fullName evidence="7">NADP-dependent oxidoreductase domain-containing protein</fullName>
    </recommendedName>
</protein>
<dbReference type="Pfam" id="PF00248">
    <property type="entry name" value="Aldo_ket_red"/>
    <property type="match status" value="1"/>
</dbReference>
<feature type="site" description="Lowers pKa of active site Tyr" evidence="6">
    <location>
        <position position="72"/>
    </location>
</feature>
<dbReference type="OrthoDB" id="9804790at2"/>
<dbReference type="InterPro" id="IPR023210">
    <property type="entry name" value="NADP_OxRdtase_dom"/>
</dbReference>
<dbReference type="InterPro" id="IPR020471">
    <property type="entry name" value="AKR"/>
</dbReference>
<evidence type="ECO:0000256" key="6">
    <source>
        <dbReference type="PIRSR" id="PIRSR000097-3"/>
    </source>
</evidence>
<evidence type="ECO:0000259" key="7">
    <source>
        <dbReference type="Pfam" id="PF00248"/>
    </source>
</evidence>
<dbReference type="SUPFAM" id="SSF51430">
    <property type="entry name" value="NAD(P)-linked oxidoreductase"/>
    <property type="match status" value="1"/>
</dbReference>
<dbReference type="PROSITE" id="PS00062">
    <property type="entry name" value="ALDOKETO_REDUCTASE_2"/>
    <property type="match status" value="1"/>
</dbReference>
<dbReference type="RefSeq" id="WP_013300421.1">
    <property type="nucleotide sequence ID" value="NC_014414.1"/>
</dbReference>
<evidence type="ECO:0000256" key="2">
    <source>
        <dbReference type="ARBA" id="ARBA00022857"/>
    </source>
</evidence>
<dbReference type="AlphaFoldDB" id="E0TE72"/>
<feature type="binding site" evidence="5">
    <location>
        <position position="105"/>
    </location>
    <ligand>
        <name>substrate</name>
    </ligand>
</feature>
<evidence type="ECO:0000313" key="9">
    <source>
        <dbReference type="Proteomes" id="UP000001302"/>
    </source>
</evidence>
<reference evidence="9" key="1">
    <citation type="submission" date="2010-08" db="EMBL/GenBank/DDBJ databases">
        <title>Genome sequence of Parvularcula bermudensis HTCC2503.</title>
        <authorList>
            <person name="Kang D.-M."/>
            <person name="Oh H.-M."/>
            <person name="Cho J.-C."/>
        </authorList>
    </citation>
    <scope>NUCLEOTIDE SEQUENCE [LARGE SCALE GENOMIC DNA]</scope>
    <source>
        <strain evidence="9">ATCC BAA-594 / HTCC2503 / KCTC 12087</strain>
    </source>
</reference>
<dbReference type="Proteomes" id="UP000001302">
    <property type="component" value="Chromosome"/>
</dbReference>
<name>E0TE72_PARBH</name>
<dbReference type="HOGENOM" id="CLU_023205_0_1_5"/>
<dbReference type="STRING" id="314260.PB2503_06907"/>
<dbReference type="PIRSF" id="PIRSF000097">
    <property type="entry name" value="AKR"/>
    <property type="match status" value="1"/>
</dbReference>
<dbReference type="InterPro" id="IPR036812">
    <property type="entry name" value="NAD(P)_OxRdtase_dom_sf"/>
</dbReference>
<accession>E0TE72</accession>
<reference evidence="8 9" key="2">
    <citation type="journal article" date="2011" name="J. Bacteriol.">
        <title>Complete genome sequence of strain HTCC2503T of Parvularcula bermudensis, the type species of the order "Parvularculales" in the class Alphaproteobacteria.</title>
        <authorList>
            <person name="Oh H.M."/>
            <person name="Kang I."/>
            <person name="Vergin K.L."/>
            <person name="Kang D."/>
            <person name="Rhee K.H."/>
            <person name="Giovannoni S.J."/>
            <person name="Cho J.C."/>
        </authorList>
    </citation>
    <scope>NUCLEOTIDE SEQUENCE [LARGE SCALE GENOMIC DNA]</scope>
    <source>
        <strain evidence="9">ATCC BAA-594 / HTCC2503 / KCTC 12087</strain>
    </source>
</reference>
<dbReference type="PROSITE" id="PS00798">
    <property type="entry name" value="ALDOKETO_REDUCTASE_1"/>
    <property type="match status" value="1"/>
</dbReference>
<organism evidence="8 9">
    <name type="scientific">Parvularcula bermudensis (strain ATCC BAA-594 / HTCC2503 / KCTC 12087)</name>
    <dbReference type="NCBI Taxonomy" id="314260"/>
    <lineage>
        <taxon>Bacteria</taxon>
        <taxon>Pseudomonadati</taxon>
        <taxon>Pseudomonadota</taxon>
        <taxon>Alphaproteobacteria</taxon>
        <taxon>Parvularculales</taxon>
        <taxon>Parvularculaceae</taxon>
        <taxon>Parvularcula</taxon>
    </lineage>
</organism>
<dbReference type="KEGG" id="pbr:PB2503_06907"/>
<proteinExistence type="inferred from homology"/>
<dbReference type="EMBL" id="CP002156">
    <property type="protein sequence ID" value="ADM09447.1"/>
    <property type="molecule type" value="Genomic_DNA"/>
</dbReference>
<dbReference type="Gene3D" id="3.20.20.100">
    <property type="entry name" value="NADP-dependent oxidoreductase domain"/>
    <property type="match status" value="1"/>
</dbReference>